<dbReference type="InterPro" id="IPR003018">
    <property type="entry name" value="GAF"/>
</dbReference>
<protein>
    <recommendedName>
        <fullName evidence="3">histidine kinase</fullName>
        <ecNumber evidence="3">2.7.13.3</ecNumber>
    </recommendedName>
</protein>
<dbReference type="Gene3D" id="3.30.450.40">
    <property type="match status" value="1"/>
</dbReference>
<dbReference type="Pfam" id="PF02518">
    <property type="entry name" value="HATPase_c"/>
    <property type="match status" value="1"/>
</dbReference>
<dbReference type="Gene3D" id="3.30.565.10">
    <property type="entry name" value="Histidine kinase-like ATPase, C-terminal domain"/>
    <property type="match status" value="1"/>
</dbReference>
<dbReference type="STRING" id="161355.PS9374_06480"/>
<dbReference type="SMART" id="SM00065">
    <property type="entry name" value="GAF"/>
    <property type="match status" value="1"/>
</dbReference>
<accession>A0A161MF09</accession>
<evidence type="ECO:0000256" key="6">
    <source>
        <dbReference type="ARBA" id="ARBA00022777"/>
    </source>
</evidence>
<sequence length="411" mass="45462">MPETPIPADEAERLREMDDLQVLNPALEPELQAIATLAARICGVPIALVNLVGGERQYFKGRAGIALSGVDRDSGFCPYTVFERELLEVTDALTDPRFQEDPLVAGEPHVRYYVGVPMLSSRGHALGTVCLFDHRPRRLTPEQHQVLRVLAANATMLLELRGHARESERVTRSLREVQELKAQFLRTINHELRTPMTSIRSYLHLLEEDEGLDERTRDRFLQVVERNTTHLMDLLDELLLLASLNAGTAAFTPARADLADIARRAVDAVSREAEDREHSLRLHAPAGAQVRVDAERLEHALRHVLGNAIKFTPPGGSIDVAVSRDPVPTLEIRDTGIAVGMEDLEHVFEDFYRASNAEEQAIAGLGIGLAITSKIVRWHGGAARMENEEHGGIHVTLTLPVPAPRTAQDAP</sequence>
<evidence type="ECO:0000256" key="7">
    <source>
        <dbReference type="ARBA" id="ARBA00023012"/>
    </source>
</evidence>
<dbReference type="SUPFAM" id="SSF47384">
    <property type="entry name" value="Homodimeric domain of signal transducing histidine kinase"/>
    <property type="match status" value="1"/>
</dbReference>
<evidence type="ECO:0000313" key="9">
    <source>
        <dbReference type="EMBL" id="GAT70793.1"/>
    </source>
</evidence>
<dbReference type="EMBL" id="BDCX01000019">
    <property type="protein sequence ID" value="GAT70793.1"/>
    <property type="molecule type" value="Genomic_DNA"/>
</dbReference>
<dbReference type="SUPFAM" id="SSF55781">
    <property type="entry name" value="GAF domain-like"/>
    <property type="match status" value="1"/>
</dbReference>
<dbReference type="EC" id="2.7.13.3" evidence="3"/>
<dbReference type="InterPro" id="IPR005467">
    <property type="entry name" value="His_kinase_dom"/>
</dbReference>
<evidence type="ECO:0000256" key="4">
    <source>
        <dbReference type="ARBA" id="ARBA00022553"/>
    </source>
</evidence>
<dbReference type="CDD" id="cd00075">
    <property type="entry name" value="HATPase"/>
    <property type="match status" value="1"/>
</dbReference>
<dbReference type="GO" id="GO:0000155">
    <property type="term" value="F:phosphorelay sensor kinase activity"/>
    <property type="evidence" value="ECO:0007669"/>
    <property type="project" value="InterPro"/>
</dbReference>
<dbReference type="InterPro" id="IPR003661">
    <property type="entry name" value="HisK_dim/P_dom"/>
</dbReference>
<dbReference type="PROSITE" id="PS50109">
    <property type="entry name" value="HIS_KIN"/>
    <property type="match status" value="1"/>
</dbReference>
<dbReference type="CDD" id="cd00082">
    <property type="entry name" value="HisKA"/>
    <property type="match status" value="1"/>
</dbReference>
<evidence type="ECO:0000256" key="2">
    <source>
        <dbReference type="ARBA" id="ARBA00004236"/>
    </source>
</evidence>
<keyword evidence="7" id="KW-0902">Two-component regulatory system</keyword>
<dbReference type="Gene3D" id="1.10.287.130">
    <property type="match status" value="1"/>
</dbReference>
<dbReference type="Pfam" id="PF01590">
    <property type="entry name" value="GAF"/>
    <property type="match status" value="1"/>
</dbReference>
<keyword evidence="10" id="KW-1185">Reference proteome</keyword>
<dbReference type="PRINTS" id="PR00344">
    <property type="entry name" value="BCTRLSENSOR"/>
</dbReference>
<dbReference type="PANTHER" id="PTHR43711:SF1">
    <property type="entry name" value="HISTIDINE KINASE 1"/>
    <property type="match status" value="1"/>
</dbReference>
<dbReference type="InterPro" id="IPR029016">
    <property type="entry name" value="GAF-like_dom_sf"/>
</dbReference>
<evidence type="ECO:0000313" key="10">
    <source>
        <dbReference type="Proteomes" id="UP000077701"/>
    </source>
</evidence>
<dbReference type="InterPro" id="IPR036097">
    <property type="entry name" value="HisK_dim/P_sf"/>
</dbReference>
<dbReference type="InterPro" id="IPR050736">
    <property type="entry name" value="Sensor_HK_Regulatory"/>
</dbReference>
<feature type="domain" description="Histidine kinase" evidence="8">
    <location>
        <begin position="187"/>
        <end position="403"/>
    </location>
</feature>
<dbReference type="Pfam" id="PF00512">
    <property type="entry name" value="HisKA"/>
    <property type="match status" value="1"/>
</dbReference>
<reference evidence="10" key="2">
    <citation type="submission" date="2016-04" db="EMBL/GenBank/DDBJ databases">
        <title>Planomonospora sphaerica JCM9374 whole genome shotgun sequence.</title>
        <authorList>
            <person name="Suzuki T."/>
            <person name="Dohra H."/>
            <person name="Kodani S."/>
        </authorList>
    </citation>
    <scope>NUCLEOTIDE SEQUENCE [LARGE SCALE GENOMIC DNA]</scope>
    <source>
        <strain evidence="10">JCM 9374</strain>
    </source>
</reference>
<keyword evidence="4" id="KW-0597">Phosphoprotein</keyword>
<dbReference type="InterPro" id="IPR003594">
    <property type="entry name" value="HATPase_dom"/>
</dbReference>
<keyword evidence="5" id="KW-0808">Transferase</keyword>
<dbReference type="PANTHER" id="PTHR43711">
    <property type="entry name" value="TWO-COMPONENT HISTIDINE KINASE"/>
    <property type="match status" value="1"/>
</dbReference>
<evidence type="ECO:0000259" key="8">
    <source>
        <dbReference type="PROSITE" id="PS50109"/>
    </source>
</evidence>
<comment type="subcellular location">
    <subcellularLocation>
        <location evidence="2">Cell membrane</location>
    </subcellularLocation>
</comment>
<gene>
    <name evidence="9" type="ORF">PS9374_06480</name>
</gene>
<dbReference type="Proteomes" id="UP000077701">
    <property type="component" value="Unassembled WGS sequence"/>
</dbReference>
<dbReference type="AlphaFoldDB" id="A0A161MF09"/>
<dbReference type="SMART" id="SM00387">
    <property type="entry name" value="HATPase_c"/>
    <property type="match status" value="1"/>
</dbReference>
<comment type="catalytic activity">
    <reaction evidence="1">
        <text>ATP + protein L-histidine = ADP + protein N-phospho-L-histidine.</text>
        <dbReference type="EC" id="2.7.13.3"/>
    </reaction>
</comment>
<name>A0A161MF09_9ACTN</name>
<keyword evidence="6 9" id="KW-0418">Kinase</keyword>
<dbReference type="InterPro" id="IPR036890">
    <property type="entry name" value="HATPase_C_sf"/>
</dbReference>
<evidence type="ECO:0000256" key="3">
    <source>
        <dbReference type="ARBA" id="ARBA00012438"/>
    </source>
</evidence>
<dbReference type="SMART" id="SM00388">
    <property type="entry name" value="HisKA"/>
    <property type="match status" value="1"/>
</dbReference>
<dbReference type="SUPFAM" id="SSF55874">
    <property type="entry name" value="ATPase domain of HSP90 chaperone/DNA topoisomerase II/histidine kinase"/>
    <property type="match status" value="1"/>
</dbReference>
<comment type="caution">
    <text evidence="9">The sequence shown here is derived from an EMBL/GenBank/DDBJ whole genome shotgun (WGS) entry which is preliminary data.</text>
</comment>
<reference evidence="9 10" key="1">
    <citation type="journal article" date="2016" name="Genome Announc.">
        <title>Draft Genome Sequence of Planomonospora sphaerica JCM9374, a Rare Actinomycete.</title>
        <authorList>
            <person name="Dohra H."/>
            <person name="Suzuki T."/>
            <person name="Inoue Y."/>
            <person name="Kodani S."/>
        </authorList>
    </citation>
    <scope>NUCLEOTIDE SEQUENCE [LARGE SCALE GENOMIC DNA]</scope>
    <source>
        <strain evidence="9 10">JCM 9374</strain>
    </source>
</reference>
<dbReference type="GO" id="GO:0005886">
    <property type="term" value="C:plasma membrane"/>
    <property type="evidence" value="ECO:0007669"/>
    <property type="project" value="UniProtKB-SubCell"/>
</dbReference>
<dbReference type="InterPro" id="IPR004358">
    <property type="entry name" value="Sig_transdc_His_kin-like_C"/>
</dbReference>
<evidence type="ECO:0000256" key="1">
    <source>
        <dbReference type="ARBA" id="ARBA00000085"/>
    </source>
</evidence>
<proteinExistence type="predicted"/>
<dbReference type="RefSeq" id="WP_068903351.1">
    <property type="nucleotide sequence ID" value="NZ_BDCX01000019.1"/>
</dbReference>
<evidence type="ECO:0000256" key="5">
    <source>
        <dbReference type="ARBA" id="ARBA00022679"/>
    </source>
</evidence>
<organism evidence="9 10">
    <name type="scientific">Planomonospora sphaerica</name>
    <dbReference type="NCBI Taxonomy" id="161355"/>
    <lineage>
        <taxon>Bacteria</taxon>
        <taxon>Bacillati</taxon>
        <taxon>Actinomycetota</taxon>
        <taxon>Actinomycetes</taxon>
        <taxon>Streptosporangiales</taxon>
        <taxon>Streptosporangiaceae</taxon>
        <taxon>Planomonospora</taxon>
    </lineage>
</organism>